<keyword evidence="3" id="KW-1185">Reference proteome</keyword>
<accession>A0AA39SU36</accession>
<feature type="transmembrane region" description="Helical" evidence="1">
    <location>
        <begin position="65"/>
        <end position="87"/>
    </location>
</feature>
<sequence>MELELEFELEMMIGLELEFEKKKVIVWVIMQMMVEHWTSSTKEVGVVAVAILEDLEDEGLGEVEVGVGMGSVGSVPSASVIASLWVLKMLKIRLKMRVLVYFRARFGNFDFGF</sequence>
<keyword evidence="1" id="KW-0472">Membrane</keyword>
<keyword evidence="1" id="KW-0812">Transmembrane</keyword>
<evidence type="ECO:0000313" key="3">
    <source>
        <dbReference type="Proteomes" id="UP001168877"/>
    </source>
</evidence>
<evidence type="ECO:0008006" key="4">
    <source>
        <dbReference type="Google" id="ProtNLM"/>
    </source>
</evidence>
<dbReference type="EMBL" id="JAUESC010000004">
    <property type="protein sequence ID" value="KAK0595439.1"/>
    <property type="molecule type" value="Genomic_DNA"/>
</dbReference>
<evidence type="ECO:0000313" key="2">
    <source>
        <dbReference type="EMBL" id="KAK0595439.1"/>
    </source>
</evidence>
<organism evidence="2 3">
    <name type="scientific">Acer saccharum</name>
    <name type="common">Sugar maple</name>
    <dbReference type="NCBI Taxonomy" id="4024"/>
    <lineage>
        <taxon>Eukaryota</taxon>
        <taxon>Viridiplantae</taxon>
        <taxon>Streptophyta</taxon>
        <taxon>Embryophyta</taxon>
        <taxon>Tracheophyta</taxon>
        <taxon>Spermatophyta</taxon>
        <taxon>Magnoliopsida</taxon>
        <taxon>eudicotyledons</taxon>
        <taxon>Gunneridae</taxon>
        <taxon>Pentapetalae</taxon>
        <taxon>rosids</taxon>
        <taxon>malvids</taxon>
        <taxon>Sapindales</taxon>
        <taxon>Sapindaceae</taxon>
        <taxon>Hippocastanoideae</taxon>
        <taxon>Acereae</taxon>
        <taxon>Acer</taxon>
    </lineage>
</organism>
<name>A0AA39SU36_ACESA</name>
<dbReference type="Proteomes" id="UP001168877">
    <property type="component" value="Unassembled WGS sequence"/>
</dbReference>
<dbReference type="AlphaFoldDB" id="A0AA39SU36"/>
<evidence type="ECO:0000256" key="1">
    <source>
        <dbReference type="SAM" id="Phobius"/>
    </source>
</evidence>
<gene>
    <name evidence="2" type="ORF">LWI29_006664</name>
</gene>
<comment type="caution">
    <text evidence="2">The sequence shown here is derived from an EMBL/GenBank/DDBJ whole genome shotgun (WGS) entry which is preliminary data.</text>
</comment>
<proteinExistence type="predicted"/>
<reference evidence="2" key="2">
    <citation type="submission" date="2023-06" db="EMBL/GenBank/DDBJ databases">
        <authorList>
            <person name="Swenson N.G."/>
            <person name="Wegrzyn J.L."/>
            <person name="Mcevoy S.L."/>
        </authorList>
    </citation>
    <scope>NUCLEOTIDE SEQUENCE</scope>
    <source>
        <strain evidence="2">NS2018</strain>
        <tissue evidence="2">Leaf</tissue>
    </source>
</reference>
<reference evidence="2" key="1">
    <citation type="journal article" date="2022" name="Plant J.">
        <title>Strategies of tolerance reflected in two North American maple genomes.</title>
        <authorList>
            <person name="McEvoy S.L."/>
            <person name="Sezen U.U."/>
            <person name="Trouern-Trend A."/>
            <person name="McMahon S.M."/>
            <person name="Schaberg P.G."/>
            <person name="Yang J."/>
            <person name="Wegrzyn J.L."/>
            <person name="Swenson N.G."/>
        </authorList>
    </citation>
    <scope>NUCLEOTIDE SEQUENCE</scope>
    <source>
        <strain evidence="2">NS2018</strain>
    </source>
</reference>
<protein>
    <recommendedName>
        <fullName evidence="4">Transmembrane protein</fullName>
    </recommendedName>
</protein>
<keyword evidence="1" id="KW-1133">Transmembrane helix</keyword>